<keyword evidence="2" id="KW-0240">DNA-directed RNA polymerase</keyword>
<evidence type="ECO:0000313" key="8">
    <source>
        <dbReference type="EMBL" id="EQD65675.1"/>
    </source>
</evidence>
<evidence type="ECO:0000256" key="4">
    <source>
        <dbReference type="ARBA" id="ARBA00022695"/>
    </source>
</evidence>
<evidence type="ECO:0000256" key="1">
    <source>
        <dbReference type="ARBA" id="ARBA00012418"/>
    </source>
</evidence>
<keyword evidence="4 8" id="KW-0548">Nucleotidyltransferase</keyword>
<dbReference type="Pfam" id="PF04563">
    <property type="entry name" value="RNA_pol_Rpb2_1"/>
    <property type="match status" value="1"/>
</dbReference>
<feature type="non-terminal residue" evidence="8">
    <location>
        <position position="1"/>
    </location>
</feature>
<keyword evidence="5" id="KW-0804">Transcription</keyword>
<feature type="domain" description="RNA polymerase beta subunit protrusion" evidence="7">
    <location>
        <begin position="33"/>
        <end position="114"/>
    </location>
</feature>
<proteinExistence type="predicted"/>
<comment type="caution">
    <text evidence="8">The sequence shown here is derived from an EMBL/GenBank/DDBJ whole genome shotgun (WGS) entry which is preliminary data.</text>
</comment>
<protein>
    <recommendedName>
        <fullName evidence="1">DNA-directed RNA polymerase</fullName>
        <ecNumber evidence="1">2.7.7.6</ecNumber>
    </recommendedName>
</protein>
<organism evidence="8">
    <name type="scientific">mine drainage metagenome</name>
    <dbReference type="NCBI Taxonomy" id="410659"/>
    <lineage>
        <taxon>unclassified sequences</taxon>
        <taxon>metagenomes</taxon>
        <taxon>ecological metagenomes</taxon>
    </lineage>
</organism>
<dbReference type="EMBL" id="AUZX01006054">
    <property type="protein sequence ID" value="EQD65675.1"/>
    <property type="molecule type" value="Genomic_DNA"/>
</dbReference>
<accession>T1CFI8</accession>
<dbReference type="SUPFAM" id="SSF64484">
    <property type="entry name" value="beta and beta-prime subunits of DNA dependent RNA-polymerase"/>
    <property type="match status" value="1"/>
</dbReference>
<reference evidence="8" key="1">
    <citation type="submission" date="2013-08" db="EMBL/GenBank/DDBJ databases">
        <authorList>
            <person name="Mendez C."/>
            <person name="Richter M."/>
            <person name="Ferrer M."/>
            <person name="Sanchez J."/>
        </authorList>
    </citation>
    <scope>NUCLEOTIDE SEQUENCE</scope>
</reference>
<dbReference type="GO" id="GO:0003677">
    <property type="term" value="F:DNA binding"/>
    <property type="evidence" value="ECO:0007669"/>
    <property type="project" value="InterPro"/>
</dbReference>
<evidence type="ECO:0000256" key="6">
    <source>
        <dbReference type="SAM" id="MobiDB-lite"/>
    </source>
</evidence>
<name>T1CFI8_9ZZZZ</name>
<keyword evidence="3 8" id="KW-0808">Transferase</keyword>
<evidence type="ECO:0000256" key="2">
    <source>
        <dbReference type="ARBA" id="ARBA00022478"/>
    </source>
</evidence>
<evidence type="ECO:0000256" key="5">
    <source>
        <dbReference type="ARBA" id="ARBA00023163"/>
    </source>
</evidence>
<feature type="region of interest" description="Disordered" evidence="6">
    <location>
        <begin position="113"/>
        <end position="132"/>
    </location>
</feature>
<sequence length="132" mass="14690">GVIVLDPSKTGGKDIRIYFGRPKEKGKAFGEPTIWVESPEIKEASGASNQITPQEARMRDLNYTAPIMIKLRVVEDGREKDPETIKIGDMPVMIRSKVCTLSGNKLDSYIEKNNGPINATRKEKASVYRGRP</sequence>
<dbReference type="Gene3D" id="3.90.1100.10">
    <property type="match status" value="1"/>
</dbReference>
<dbReference type="GO" id="GO:0000428">
    <property type="term" value="C:DNA-directed RNA polymerase complex"/>
    <property type="evidence" value="ECO:0007669"/>
    <property type="project" value="UniProtKB-KW"/>
</dbReference>
<evidence type="ECO:0000256" key="3">
    <source>
        <dbReference type="ARBA" id="ARBA00022679"/>
    </source>
</evidence>
<dbReference type="GO" id="GO:0006351">
    <property type="term" value="P:DNA-templated transcription"/>
    <property type="evidence" value="ECO:0007669"/>
    <property type="project" value="InterPro"/>
</dbReference>
<dbReference type="AlphaFoldDB" id="T1CFI8"/>
<evidence type="ECO:0000259" key="7">
    <source>
        <dbReference type="Pfam" id="PF04563"/>
    </source>
</evidence>
<reference evidence="8" key="2">
    <citation type="journal article" date="2014" name="ISME J.">
        <title>Microbial stratification in low pH oxic and suboxic macroscopic growths along an acid mine drainage.</title>
        <authorList>
            <person name="Mendez-Garcia C."/>
            <person name="Mesa V."/>
            <person name="Sprenger R.R."/>
            <person name="Richter M."/>
            <person name="Diez M.S."/>
            <person name="Solano J."/>
            <person name="Bargiela R."/>
            <person name="Golyshina O.V."/>
            <person name="Manteca A."/>
            <person name="Ramos J.L."/>
            <person name="Gallego J.R."/>
            <person name="Llorente I."/>
            <person name="Martins Dos Santos V.A."/>
            <person name="Jensen O.N."/>
            <person name="Pelaez A.I."/>
            <person name="Sanchez J."/>
            <person name="Ferrer M."/>
        </authorList>
    </citation>
    <scope>NUCLEOTIDE SEQUENCE</scope>
</reference>
<dbReference type="GO" id="GO:0003899">
    <property type="term" value="F:DNA-directed RNA polymerase activity"/>
    <property type="evidence" value="ECO:0007669"/>
    <property type="project" value="UniProtKB-EC"/>
</dbReference>
<gene>
    <name evidence="8" type="ORF">B1A_08478</name>
</gene>
<dbReference type="EC" id="2.7.7.6" evidence="1"/>
<dbReference type="InterPro" id="IPR007644">
    <property type="entry name" value="RNA_pol_bsu_protrusion"/>
</dbReference>